<dbReference type="GO" id="GO:0070773">
    <property type="term" value="F:protein-N-terminal glutamine amidohydrolase activity"/>
    <property type="evidence" value="ECO:0007669"/>
    <property type="project" value="InterPro"/>
</dbReference>
<evidence type="ECO:0000313" key="3">
    <source>
        <dbReference type="EMBL" id="KAJ3562965.1"/>
    </source>
</evidence>
<dbReference type="SUPFAM" id="SSF56317">
    <property type="entry name" value="Carbon-nitrogen hydrolase"/>
    <property type="match status" value="1"/>
</dbReference>
<proteinExistence type="predicted"/>
<dbReference type="AlphaFoldDB" id="A0A9W8N8A7"/>
<dbReference type="PANTHER" id="PTHR11750:SF26">
    <property type="entry name" value="PROTEIN N-TERMINAL AMIDASE"/>
    <property type="match status" value="1"/>
</dbReference>
<dbReference type="CDD" id="cd07566">
    <property type="entry name" value="ScNTA1_like"/>
    <property type="match status" value="1"/>
</dbReference>
<sequence>MRIGCLQFAPQVGDVDNNISRADDVLSRADPENLDLLVLPELAFSGYNFKSLQEISPFLEPQGSGISALWAQTLALKLNCMVSIGYPENRDVKDRWPTSPEYYNSVLVVNPDGETIANYRKSFLYYTDETWALEGPEGFYGGSIPQLGTIAMGICMDINPYKFEAPWHAFEFAFHCLEVEANLVIVTMAWMTREDASVFSSVPQEPDMDTLTYWMARLEPLIRSENQEEIIVIFCNRAGIERDTVYAGTSTVIGIKDGEVNVYGLLGRGEEELLVVDTSSPPMAKLVYSPSDQGPTTVPIPESSSGAEETKQGGHEHFTPEHSSSTQQASNNSFHGPLQTSAARNEMSREGHRFIDRPHSLVSQDSRSSYRSYSNKELNSSQKRCSSQNLDPGRSPESNISRLGARALSINKHKHAGPLILARATSDGNFISTQDSISSRRPSQSLGYQSAAQSHTPSLLTEIDTVVTSAPLSATSKEAYPTLVLPKNDDKSPLMPHGINGYTLSRARGHDTSSKSPHISSLGDNRAFLWASSDAHLKIPIDLLPRADSPTLSMEMLGISQA</sequence>
<dbReference type="InterPro" id="IPR003010">
    <property type="entry name" value="C-N_Hydrolase"/>
</dbReference>
<gene>
    <name evidence="3" type="ORF">NPX13_g8365</name>
</gene>
<evidence type="ECO:0000256" key="1">
    <source>
        <dbReference type="SAM" id="MobiDB-lite"/>
    </source>
</evidence>
<dbReference type="InterPro" id="IPR036526">
    <property type="entry name" value="C-N_Hydrolase_sf"/>
</dbReference>
<dbReference type="Pfam" id="PF00795">
    <property type="entry name" value="CN_hydrolase"/>
    <property type="match status" value="1"/>
</dbReference>
<dbReference type="Gene3D" id="3.60.110.10">
    <property type="entry name" value="Carbon-nitrogen hydrolase"/>
    <property type="match status" value="1"/>
</dbReference>
<reference evidence="3" key="1">
    <citation type="submission" date="2022-07" db="EMBL/GenBank/DDBJ databases">
        <title>Genome Sequence of Xylaria arbuscula.</title>
        <authorList>
            <person name="Buettner E."/>
        </authorList>
    </citation>
    <scope>NUCLEOTIDE SEQUENCE</scope>
    <source>
        <strain evidence="3">VT107</strain>
    </source>
</reference>
<feature type="compositionally biased region" description="Polar residues" evidence="1">
    <location>
        <begin position="290"/>
        <end position="307"/>
    </location>
</feature>
<dbReference type="EMBL" id="JANPWZ010001825">
    <property type="protein sequence ID" value="KAJ3562965.1"/>
    <property type="molecule type" value="Genomic_DNA"/>
</dbReference>
<dbReference type="Proteomes" id="UP001148614">
    <property type="component" value="Unassembled WGS sequence"/>
</dbReference>
<accession>A0A9W8N8A7</accession>
<feature type="compositionally biased region" description="Polar residues" evidence="1">
    <location>
        <begin position="375"/>
        <end position="399"/>
    </location>
</feature>
<dbReference type="VEuPathDB" id="FungiDB:F4678DRAFT_483709"/>
<dbReference type="InterPro" id="IPR039703">
    <property type="entry name" value="Nta1"/>
</dbReference>
<dbReference type="GO" id="GO:0030163">
    <property type="term" value="P:protein catabolic process"/>
    <property type="evidence" value="ECO:0007669"/>
    <property type="project" value="TreeGrafter"/>
</dbReference>
<dbReference type="PROSITE" id="PS50263">
    <property type="entry name" value="CN_HYDROLASE"/>
    <property type="match status" value="1"/>
</dbReference>
<dbReference type="GO" id="GO:0008418">
    <property type="term" value="F:protein-N-terminal asparagine amidohydrolase activity"/>
    <property type="evidence" value="ECO:0007669"/>
    <property type="project" value="InterPro"/>
</dbReference>
<feature type="compositionally biased region" description="Basic and acidic residues" evidence="1">
    <location>
        <begin position="308"/>
        <end position="320"/>
    </location>
</feature>
<feature type="region of interest" description="Disordered" evidence="1">
    <location>
        <begin position="433"/>
        <end position="454"/>
    </location>
</feature>
<evidence type="ECO:0000259" key="2">
    <source>
        <dbReference type="PROSITE" id="PS50263"/>
    </source>
</evidence>
<feature type="compositionally biased region" description="Polar residues" evidence="1">
    <location>
        <begin position="321"/>
        <end position="343"/>
    </location>
</feature>
<organism evidence="3 4">
    <name type="scientific">Xylaria arbuscula</name>
    <dbReference type="NCBI Taxonomy" id="114810"/>
    <lineage>
        <taxon>Eukaryota</taxon>
        <taxon>Fungi</taxon>
        <taxon>Dikarya</taxon>
        <taxon>Ascomycota</taxon>
        <taxon>Pezizomycotina</taxon>
        <taxon>Sordariomycetes</taxon>
        <taxon>Xylariomycetidae</taxon>
        <taxon>Xylariales</taxon>
        <taxon>Xylariaceae</taxon>
        <taxon>Xylaria</taxon>
    </lineage>
</organism>
<feature type="region of interest" description="Disordered" evidence="1">
    <location>
        <begin position="285"/>
        <end position="399"/>
    </location>
</feature>
<protein>
    <recommendedName>
        <fullName evidence="2">CN hydrolase domain-containing protein</fullName>
    </recommendedName>
</protein>
<evidence type="ECO:0000313" key="4">
    <source>
        <dbReference type="Proteomes" id="UP001148614"/>
    </source>
</evidence>
<comment type="caution">
    <text evidence="3">The sequence shown here is derived from an EMBL/GenBank/DDBJ whole genome shotgun (WGS) entry which is preliminary data.</text>
</comment>
<name>A0A9W8N8A7_9PEZI</name>
<feature type="domain" description="CN hydrolase" evidence="2">
    <location>
        <begin position="1"/>
        <end position="280"/>
    </location>
</feature>
<keyword evidence="4" id="KW-1185">Reference proteome</keyword>
<dbReference type="PANTHER" id="PTHR11750">
    <property type="entry name" value="PROTEIN N-TERMINAL AMIDASE"/>
    <property type="match status" value="1"/>
</dbReference>
<feature type="compositionally biased region" description="Basic and acidic residues" evidence="1">
    <location>
        <begin position="346"/>
        <end position="359"/>
    </location>
</feature>